<dbReference type="PANTHER" id="PTHR46300:SF7">
    <property type="entry name" value="P450, PUTATIVE (EUROFUNG)-RELATED"/>
    <property type="match status" value="1"/>
</dbReference>
<evidence type="ECO:0000256" key="1">
    <source>
        <dbReference type="ARBA" id="ARBA00001971"/>
    </source>
</evidence>
<evidence type="ECO:0008006" key="13">
    <source>
        <dbReference type="Google" id="ProtNLM"/>
    </source>
</evidence>
<feature type="binding site" description="axial binding residue" evidence="8">
    <location>
        <position position="448"/>
    </location>
    <ligand>
        <name>heme</name>
        <dbReference type="ChEBI" id="CHEBI:30413"/>
    </ligand>
    <ligandPart>
        <name>Fe</name>
        <dbReference type="ChEBI" id="CHEBI:18248"/>
    </ligandPart>
</feature>
<dbReference type="Pfam" id="PF00067">
    <property type="entry name" value="p450"/>
    <property type="match status" value="1"/>
</dbReference>
<gene>
    <name evidence="11" type="ORF">HMPREF1541_08742</name>
</gene>
<dbReference type="InterPro" id="IPR050364">
    <property type="entry name" value="Cytochrome_P450_fung"/>
</dbReference>
<dbReference type="VEuPathDB" id="FungiDB:HMPREF1541_08742"/>
<proteinExistence type="inferred from homology"/>
<evidence type="ECO:0000256" key="4">
    <source>
        <dbReference type="ARBA" id="ARBA00022723"/>
    </source>
</evidence>
<dbReference type="GO" id="GO:0016705">
    <property type="term" value="F:oxidoreductase activity, acting on paired donors, with incorporation or reduction of molecular oxygen"/>
    <property type="evidence" value="ECO:0007669"/>
    <property type="project" value="InterPro"/>
</dbReference>
<evidence type="ECO:0000256" key="9">
    <source>
        <dbReference type="RuleBase" id="RU000461"/>
    </source>
</evidence>
<comment type="cofactor">
    <cofactor evidence="1 8">
        <name>heme</name>
        <dbReference type="ChEBI" id="CHEBI:30413"/>
    </cofactor>
</comment>
<evidence type="ECO:0000256" key="7">
    <source>
        <dbReference type="ARBA" id="ARBA00023033"/>
    </source>
</evidence>
<sequence length="528" mass="60170">MATELVSTQYFTIAGLILACLVVHYVWATFFSARARQLARLPPGPKRIPFIGNLLDLPNKQSFGEEYWTKHRKLYGPISSMTVFGTTFIVLNDLQIATELMDKRSAKYSGRPSFPMASFVAGYEHAWLTQQHDDVHRAYRKMTHAQFGSFTAVDRWKQEYDVESRRYLLRLLQKSEGFLDHIRYGSGATSLKILYGYTSDPSGKDDLIDLAEATMQDFSHLITPGDWLVDTFPLLRYVPDWVPGASFKKKGREMRERLHAGARKAYEFTTTQMAKKTNKLSLVSEVHKKFGHSMTSTEELHLKWTSYSLYMGGADTSVGVIEIFFLVMTSKIDSQRRAQAEIDSVVGTDRLPDISDQAKLPYVEALYKEIIRWKSLGSIGVPHLADEDDEYENYFIPKGAVIVPHAAGMYHNPKVYKDPFEWNPDRFLGDNPEPDPQSITFGFGRRICPGRYLAMRMMWLEIAQTLAAFDIREIKGEEPSWRFATGAIEHPLPFKADIRTRSAKHEALVRAVEVEHPLTHGDSHLVPA</sequence>
<dbReference type="Proteomes" id="UP000030752">
    <property type="component" value="Unassembled WGS sequence"/>
</dbReference>
<dbReference type="AlphaFoldDB" id="W2RL63"/>
<dbReference type="GeneID" id="19976081"/>
<dbReference type="InterPro" id="IPR036396">
    <property type="entry name" value="Cyt_P450_sf"/>
</dbReference>
<dbReference type="OrthoDB" id="2789670at2759"/>
<evidence type="ECO:0000256" key="10">
    <source>
        <dbReference type="SAM" id="Phobius"/>
    </source>
</evidence>
<dbReference type="HOGENOM" id="CLU_001570_2_3_1"/>
<dbReference type="EMBL" id="KB822725">
    <property type="protein sequence ID" value="ETN36464.1"/>
    <property type="molecule type" value="Genomic_DNA"/>
</dbReference>
<dbReference type="PRINTS" id="PR00463">
    <property type="entry name" value="EP450I"/>
</dbReference>
<dbReference type="GO" id="GO:0020037">
    <property type="term" value="F:heme binding"/>
    <property type="evidence" value="ECO:0007669"/>
    <property type="project" value="InterPro"/>
</dbReference>
<evidence type="ECO:0000256" key="2">
    <source>
        <dbReference type="ARBA" id="ARBA00010617"/>
    </source>
</evidence>
<keyword evidence="10" id="KW-1133">Transmembrane helix</keyword>
<dbReference type="CDD" id="cd11065">
    <property type="entry name" value="CYP64-like"/>
    <property type="match status" value="1"/>
</dbReference>
<dbReference type="STRING" id="1220924.W2RL63"/>
<keyword evidence="12" id="KW-1185">Reference proteome</keyword>
<name>W2RL63_CYPE1</name>
<keyword evidence="6 8" id="KW-0408">Iron</keyword>
<dbReference type="GO" id="GO:0004497">
    <property type="term" value="F:monooxygenase activity"/>
    <property type="evidence" value="ECO:0007669"/>
    <property type="project" value="UniProtKB-KW"/>
</dbReference>
<dbReference type="InParanoid" id="W2RL63"/>
<keyword evidence="5 9" id="KW-0560">Oxidoreductase</keyword>
<comment type="similarity">
    <text evidence="2 9">Belongs to the cytochrome P450 family.</text>
</comment>
<evidence type="ECO:0000256" key="6">
    <source>
        <dbReference type="ARBA" id="ARBA00023004"/>
    </source>
</evidence>
<evidence type="ECO:0000256" key="3">
    <source>
        <dbReference type="ARBA" id="ARBA00022617"/>
    </source>
</evidence>
<feature type="transmembrane region" description="Helical" evidence="10">
    <location>
        <begin position="12"/>
        <end position="31"/>
    </location>
</feature>
<keyword evidence="3 8" id="KW-0349">Heme</keyword>
<keyword evidence="4 8" id="KW-0479">Metal-binding</keyword>
<organism evidence="11 12">
    <name type="scientific">Cyphellophora europaea (strain CBS 101466)</name>
    <name type="common">Phialophora europaea</name>
    <dbReference type="NCBI Taxonomy" id="1220924"/>
    <lineage>
        <taxon>Eukaryota</taxon>
        <taxon>Fungi</taxon>
        <taxon>Dikarya</taxon>
        <taxon>Ascomycota</taxon>
        <taxon>Pezizomycotina</taxon>
        <taxon>Eurotiomycetes</taxon>
        <taxon>Chaetothyriomycetidae</taxon>
        <taxon>Chaetothyriales</taxon>
        <taxon>Cyphellophoraceae</taxon>
        <taxon>Cyphellophora</taxon>
    </lineage>
</organism>
<dbReference type="Gene3D" id="1.10.630.10">
    <property type="entry name" value="Cytochrome P450"/>
    <property type="match status" value="1"/>
</dbReference>
<dbReference type="GO" id="GO:0005506">
    <property type="term" value="F:iron ion binding"/>
    <property type="evidence" value="ECO:0007669"/>
    <property type="project" value="InterPro"/>
</dbReference>
<evidence type="ECO:0000256" key="5">
    <source>
        <dbReference type="ARBA" id="ARBA00023002"/>
    </source>
</evidence>
<keyword evidence="10" id="KW-0812">Transmembrane</keyword>
<dbReference type="RefSeq" id="XP_008721282.1">
    <property type="nucleotide sequence ID" value="XM_008723060.1"/>
</dbReference>
<evidence type="ECO:0000313" key="12">
    <source>
        <dbReference type="Proteomes" id="UP000030752"/>
    </source>
</evidence>
<keyword evidence="7 9" id="KW-0503">Monooxygenase</keyword>
<dbReference type="PANTHER" id="PTHR46300">
    <property type="entry name" value="P450, PUTATIVE (EUROFUNG)-RELATED-RELATED"/>
    <property type="match status" value="1"/>
</dbReference>
<protein>
    <recommendedName>
        <fullName evidence="13">Cytochrome P450</fullName>
    </recommendedName>
</protein>
<accession>W2RL63</accession>
<evidence type="ECO:0000256" key="8">
    <source>
        <dbReference type="PIRSR" id="PIRSR602401-1"/>
    </source>
</evidence>
<dbReference type="InterPro" id="IPR001128">
    <property type="entry name" value="Cyt_P450"/>
</dbReference>
<evidence type="ECO:0000313" key="11">
    <source>
        <dbReference type="EMBL" id="ETN36464.1"/>
    </source>
</evidence>
<dbReference type="InterPro" id="IPR017972">
    <property type="entry name" value="Cyt_P450_CS"/>
</dbReference>
<dbReference type="SUPFAM" id="SSF48264">
    <property type="entry name" value="Cytochrome P450"/>
    <property type="match status" value="1"/>
</dbReference>
<dbReference type="InterPro" id="IPR002401">
    <property type="entry name" value="Cyt_P450_E_grp-I"/>
</dbReference>
<feature type="transmembrane region" description="Helical" evidence="10">
    <location>
        <begin position="74"/>
        <end position="91"/>
    </location>
</feature>
<dbReference type="eggNOG" id="KOG0156">
    <property type="taxonomic scope" value="Eukaryota"/>
</dbReference>
<dbReference type="PROSITE" id="PS00086">
    <property type="entry name" value="CYTOCHROME_P450"/>
    <property type="match status" value="1"/>
</dbReference>
<keyword evidence="10" id="KW-0472">Membrane</keyword>
<reference evidence="11 12" key="1">
    <citation type="submission" date="2013-03" db="EMBL/GenBank/DDBJ databases">
        <title>The Genome Sequence of Phialophora europaea CBS 101466.</title>
        <authorList>
            <consortium name="The Broad Institute Genomics Platform"/>
            <person name="Cuomo C."/>
            <person name="de Hoog S."/>
            <person name="Gorbushina A."/>
            <person name="Walker B."/>
            <person name="Young S.K."/>
            <person name="Zeng Q."/>
            <person name="Gargeya S."/>
            <person name="Fitzgerald M."/>
            <person name="Haas B."/>
            <person name="Abouelleil A."/>
            <person name="Allen A.W."/>
            <person name="Alvarado L."/>
            <person name="Arachchi H.M."/>
            <person name="Berlin A.M."/>
            <person name="Chapman S.B."/>
            <person name="Gainer-Dewar J."/>
            <person name="Goldberg J."/>
            <person name="Griggs A."/>
            <person name="Gujja S."/>
            <person name="Hansen M."/>
            <person name="Howarth C."/>
            <person name="Imamovic A."/>
            <person name="Ireland A."/>
            <person name="Larimer J."/>
            <person name="McCowan C."/>
            <person name="Murphy C."/>
            <person name="Pearson M."/>
            <person name="Poon T.W."/>
            <person name="Priest M."/>
            <person name="Roberts A."/>
            <person name="Saif S."/>
            <person name="Shea T."/>
            <person name="Sisk P."/>
            <person name="Sykes S."/>
            <person name="Wortman J."/>
            <person name="Nusbaum C."/>
            <person name="Birren B."/>
        </authorList>
    </citation>
    <scope>NUCLEOTIDE SEQUENCE [LARGE SCALE GENOMIC DNA]</scope>
    <source>
        <strain evidence="11 12">CBS 101466</strain>
    </source>
</reference>